<comment type="caution">
    <text evidence="8">The sequence shown here is derived from an EMBL/GenBank/DDBJ whole genome shotgun (WGS) entry which is preliminary data.</text>
</comment>
<dbReference type="EMBL" id="BLSA01000775">
    <property type="protein sequence ID" value="GFP33868.1"/>
    <property type="molecule type" value="Genomic_DNA"/>
</dbReference>
<dbReference type="PANTHER" id="PTHR47755:SF1">
    <property type="entry name" value="CELL DIVISION PROTEIN FTSX"/>
    <property type="match status" value="1"/>
</dbReference>
<dbReference type="GO" id="GO:0051301">
    <property type="term" value="P:cell division"/>
    <property type="evidence" value="ECO:0007669"/>
    <property type="project" value="UniProtKB-KW"/>
</dbReference>
<dbReference type="PANTHER" id="PTHR47755">
    <property type="entry name" value="CELL DIVISION PROTEIN FTSX"/>
    <property type="match status" value="1"/>
</dbReference>
<evidence type="ECO:0000256" key="6">
    <source>
        <dbReference type="SAM" id="Phobius"/>
    </source>
</evidence>
<organism evidence="8 9">
    <name type="scientific">Candidatus Hakubella thermalkaliphila</name>
    <dbReference type="NCBI Taxonomy" id="2754717"/>
    <lineage>
        <taxon>Bacteria</taxon>
        <taxon>Bacillati</taxon>
        <taxon>Actinomycetota</taxon>
        <taxon>Actinomycetota incertae sedis</taxon>
        <taxon>Candidatus Hakubellales</taxon>
        <taxon>Candidatus Hakubellaceae</taxon>
        <taxon>Candidatus Hakubella</taxon>
    </lineage>
</organism>
<dbReference type="Proteomes" id="UP000568877">
    <property type="component" value="Unassembled WGS sequence"/>
</dbReference>
<sequence length="101" mass="11247">IIMSAGVIFVCYSTIKIAFYKRKEEIETFKLLGATRGFIRAPFVIEGSVLGMFGGIASTAAAFAFYYVVFYKVTAAIPILKILLFPLETFLALFQFGVQRL</sequence>
<evidence type="ECO:0000256" key="2">
    <source>
        <dbReference type="ARBA" id="ARBA00022475"/>
    </source>
</evidence>
<keyword evidence="4 6" id="KW-1133">Transmembrane helix</keyword>
<protein>
    <submittedName>
        <fullName evidence="8">Cell division transport system permease protein</fullName>
    </submittedName>
</protein>
<keyword evidence="8" id="KW-0131">Cell cycle</keyword>
<dbReference type="AlphaFoldDB" id="A0A6V8PNN1"/>
<keyword evidence="2" id="KW-1003">Cell membrane</keyword>
<feature type="transmembrane region" description="Helical" evidence="6">
    <location>
        <begin position="49"/>
        <end position="69"/>
    </location>
</feature>
<evidence type="ECO:0000313" key="8">
    <source>
        <dbReference type="EMBL" id="GFP33868.1"/>
    </source>
</evidence>
<keyword evidence="5 6" id="KW-0472">Membrane</keyword>
<reference evidence="8 9" key="1">
    <citation type="journal article" date="2020" name="Front. Microbiol.">
        <title>Single-cell genomics of novel Actinobacteria with the Wood-Ljungdahl pathway discovered in a serpentinizing system.</title>
        <authorList>
            <person name="Merino N."/>
            <person name="Kawai M."/>
            <person name="Boyd E.S."/>
            <person name="Colman D.R."/>
            <person name="McGlynn S.E."/>
            <person name="Nealson K.H."/>
            <person name="Kurokawa K."/>
            <person name="Hongoh Y."/>
        </authorList>
    </citation>
    <scope>NUCLEOTIDE SEQUENCE [LARGE SCALE GENOMIC DNA]</scope>
    <source>
        <strain evidence="8 9">S42</strain>
    </source>
</reference>
<gene>
    <name evidence="8" type="ORF">HKBW3S42_02207</name>
</gene>
<feature type="non-terminal residue" evidence="8">
    <location>
        <position position="1"/>
    </location>
</feature>
<comment type="subcellular location">
    <subcellularLocation>
        <location evidence="1">Cell membrane</location>
        <topology evidence="1">Multi-pass membrane protein</topology>
    </subcellularLocation>
</comment>
<proteinExistence type="predicted"/>
<keyword evidence="3 6" id="KW-0812">Transmembrane</keyword>
<name>A0A6V8PNN1_9ACTN</name>
<dbReference type="Pfam" id="PF02687">
    <property type="entry name" value="FtsX"/>
    <property type="match status" value="1"/>
</dbReference>
<evidence type="ECO:0000256" key="3">
    <source>
        <dbReference type="ARBA" id="ARBA00022692"/>
    </source>
</evidence>
<feature type="transmembrane region" description="Helical" evidence="6">
    <location>
        <begin position="75"/>
        <end position="98"/>
    </location>
</feature>
<evidence type="ECO:0000256" key="5">
    <source>
        <dbReference type="ARBA" id="ARBA00023136"/>
    </source>
</evidence>
<keyword evidence="8" id="KW-0132">Cell division</keyword>
<evidence type="ECO:0000313" key="9">
    <source>
        <dbReference type="Proteomes" id="UP000568877"/>
    </source>
</evidence>
<dbReference type="InterPro" id="IPR004513">
    <property type="entry name" value="FtsX"/>
</dbReference>
<evidence type="ECO:0000256" key="4">
    <source>
        <dbReference type="ARBA" id="ARBA00022989"/>
    </source>
</evidence>
<accession>A0A6V8PNN1</accession>
<evidence type="ECO:0000256" key="1">
    <source>
        <dbReference type="ARBA" id="ARBA00004651"/>
    </source>
</evidence>
<dbReference type="InterPro" id="IPR003838">
    <property type="entry name" value="ABC3_permease_C"/>
</dbReference>
<dbReference type="GO" id="GO:0005886">
    <property type="term" value="C:plasma membrane"/>
    <property type="evidence" value="ECO:0007669"/>
    <property type="project" value="UniProtKB-SubCell"/>
</dbReference>
<feature type="domain" description="ABC3 transporter permease C-terminal" evidence="7">
    <location>
        <begin position="2"/>
        <end position="85"/>
    </location>
</feature>
<evidence type="ECO:0000259" key="7">
    <source>
        <dbReference type="Pfam" id="PF02687"/>
    </source>
</evidence>